<reference evidence="2 3" key="1">
    <citation type="submission" date="2016-03" db="EMBL/GenBank/DDBJ databases">
        <title>Genome sequencing of Devosia sp. S37.</title>
        <authorList>
            <person name="Mohd Nor M."/>
        </authorList>
    </citation>
    <scope>NUCLEOTIDE SEQUENCE [LARGE SCALE GENOMIC DNA]</scope>
    <source>
        <strain evidence="2 3">S37</strain>
    </source>
</reference>
<feature type="compositionally biased region" description="Pro residues" evidence="1">
    <location>
        <begin position="150"/>
        <end position="160"/>
    </location>
</feature>
<dbReference type="InterPro" id="IPR036390">
    <property type="entry name" value="WH_DNA-bd_sf"/>
</dbReference>
<gene>
    <name evidence="2" type="ORF">A3840_17720</name>
</gene>
<dbReference type="AlphaFoldDB" id="A0A178HNT1"/>
<evidence type="ECO:0000313" key="2">
    <source>
        <dbReference type="EMBL" id="OAM73654.1"/>
    </source>
</evidence>
<accession>A0A178HNT1</accession>
<dbReference type="SUPFAM" id="SSF46785">
    <property type="entry name" value="Winged helix' DNA-binding domain"/>
    <property type="match status" value="1"/>
</dbReference>
<comment type="caution">
    <text evidence="2">The sequence shown here is derived from an EMBL/GenBank/DDBJ whole genome shotgun (WGS) entry which is preliminary data.</text>
</comment>
<feature type="compositionally biased region" description="Polar residues" evidence="1">
    <location>
        <begin position="170"/>
        <end position="182"/>
    </location>
</feature>
<evidence type="ECO:0000313" key="3">
    <source>
        <dbReference type="Proteomes" id="UP000078389"/>
    </source>
</evidence>
<keyword evidence="3" id="KW-1185">Reference proteome</keyword>
<proteinExistence type="predicted"/>
<evidence type="ECO:0008006" key="4">
    <source>
        <dbReference type="Google" id="ProtNLM"/>
    </source>
</evidence>
<organism evidence="2 3">
    <name type="scientific">Devosia elaeis</name>
    <dbReference type="NCBI Taxonomy" id="1770058"/>
    <lineage>
        <taxon>Bacteria</taxon>
        <taxon>Pseudomonadati</taxon>
        <taxon>Pseudomonadota</taxon>
        <taxon>Alphaproteobacteria</taxon>
        <taxon>Hyphomicrobiales</taxon>
        <taxon>Devosiaceae</taxon>
        <taxon>Devosia</taxon>
    </lineage>
</organism>
<evidence type="ECO:0000256" key="1">
    <source>
        <dbReference type="SAM" id="MobiDB-lite"/>
    </source>
</evidence>
<protein>
    <recommendedName>
        <fullName evidence="4">Helix-turn-helix domain-containing protein</fullName>
    </recommendedName>
</protein>
<feature type="region of interest" description="Disordered" evidence="1">
    <location>
        <begin position="141"/>
        <end position="199"/>
    </location>
</feature>
<dbReference type="EMBL" id="LVVY01000131">
    <property type="protein sequence ID" value="OAM73654.1"/>
    <property type="molecule type" value="Genomic_DNA"/>
</dbReference>
<dbReference type="Proteomes" id="UP000078389">
    <property type="component" value="Unassembled WGS sequence"/>
</dbReference>
<sequence>MFFFDLIRKMHAHTSIREDEMSKKRRKGSSGGGFVQVFNYIMESAAWKDLSVGARATYVELKKLYNGSNNGRLGFGSRGAANVLGKSKSMANRYLKELEDHGFIVRQRESSYYQTRMTVEWCLTEARNDVTGEAPTRLFRNWPNIENQTPVPPVARPVPPVGQKKEIPASSASHSPTSGTKTANDDREQSHLWDTSTSKPEGGAVLGWSVPALTRQVRRICETAAIAPDDSRSASAKAVAVAQSIYHDLTEDPLLQCVGRVFPGSRFVLTKAEIEDRLSKLQAA</sequence>
<name>A0A178HNT1_9HYPH</name>